<evidence type="ECO:0000313" key="6">
    <source>
        <dbReference type="RefSeq" id="XP_060672039.1"/>
    </source>
</evidence>
<dbReference type="InterPro" id="IPR002213">
    <property type="entry name" value="UDP_glucos_trans"/>
</dbReference>
<proteinExistence type="inferred from homology"/>
<dbReference type="SUPFAM" id="SSF53756">
    <property type="entry name" value="UDP-Glycosyltransferase/glycogen phosphorylase"/>
    <property type="match status" value="1"/>
</dbReference>
<dbReference type="CDD" id="cd03784">
    <property type="entry name" value="GT1_Gtf-like"/>
    <property type="match status" value="1"/>
</dbReference>
<dbReference type="Gene3D" id="3.40.50.2000">
    <property type="entry name" value="Glycogen Phosphorylase B"/>
    <property type="match status" value="2"/>
</dbReference>
<evidence type="ECO:0000256" key="3">
    <source>
        <dbReference type="RuleBase" id="RU003718"/>
    </source>
</evidence>
<protein>
    <recommendedName>
        <fullName evidence="4">Glycosyltransferase</fullName>
        <ecNumber evidence="4">2.4.1.-</ecNumber>
    </recommendedName>
</protein>
<dbReference type="Proteomes" id="UP001652623">
    <property type="component" value="Chromosome 3"/>
</dbReference>
<dbReference type="RefSeq" id="XP_060672039.1">
    <property type="nucleotide sequence ID" value="XM_060816056.1"/>
</dbReference>
<dbReference type="PROSITE" id="PS00375">
    <property type="entry name" value="UDPGT"/>
    <property type="match status" value="1"/>
</dbReference>
<dbReference type="InterPro" id="IPR035595">
    <property type="entry name" value="UDP_glycos_trans_CS"/>
</dbReference>
<name>A0ABM4A5M9_ZIZJJ</name>
<keyword evidence="5" id="KW-1185">Reference proteome</keyword>
<accession>A0ABM4A5M9</accession>
<keyword evidence="3" id="KW-0328">Glycosyltransferase</keyword>
<evidence type="ECO:0000313" key="5">
    <source>
        <dbReference type="Proteomes" id="UP001652623"/>
    </source>
</evidence>
<evidence type="ECO:0000256" key="4">
    <source>
        <dbReference type="RuleBase" id="RU362057"/>
    </source>
</evidence>
<evidence type="ECO:0000256" key="2">
    <source>
        <dbReference type="ARBA" id="ARBA00022679"/>
    </source>
</evidence>
<dbReference type="PANTHER" id="PTHR11926">
    <property type="entry name" value="GLUCOSYL/GLUCURONOSYL TRANSFERASES"/>
    <property type="match status" value="1"/>
</dbReference>
<comment type="similarity">
    <text evidence="1 3">Belongs to the UDP-glycosyltransferase family.</text>
</comment>
<evidence type="ECO:0000256" key="1">
    <source>
        <dbReference type="ARBA" id="ARBA00009995"/>
    </source>
</evidence>
<dbReference type="Pfam" id="PF00201">
    <property type="entry name" value="UDPGT"/>
    <property type="match status" value="1"/>
</dbReference>
<gene>
    <name evidence="6" type="primary">LOC107422475</name>
</gene>
<dbReference type="EC" id="2.4.1.-" evidence="4"/>
<reference evidence="6" key="1">
    <citation type="submission" date="2025-08" db="UniProtKB">
        <authorList>
            <consortium name="RefSeq"/>
        </authorList>
    </citation>
    <scope>IDENTIFICATION</scope>
    <source>
        <tissue evidence="6">Seedling</tissue>
    </source>
</reference>
<dbReference type="GeneID" id="107422475"/>
<keyword evidence="2 3" id="KW-0808">Transferase</keyword>
<sequence>MVNPPRFLIVCYQEQGHLNPTLQLAKRLTSIGVHVTFLTSLSAYLRMAKASNSNLNTVDGLSFSHFSDGYDDGYKPGVDGDHYFSEIRRCGSQALSDLIISGANEGRPFSCVVCNIMLPWAAQVADEFNIPSVLLWIQAATVFDIYYYYFHGYGDMISEIISSSTTTDDPLNLLELPGLPLKLTGRDLPSFIGSTNAYSFVTTVLKELFEKLLVKEGKSIVLVNTFDAIEHEALKAIEKVDLVGIGPLVPSAFLDRKDPSDTSFGVDLYKGSRDYNEWLNSKPKESVIYISFGSLIVLSKLQMEEIESALLGCGRPFLWVITQKQNPEEKKEENGGLSCKEELEKLGKIVPWCSQVEVLSNPSLGCFVTHCGWNSTLESLVCGVPLVAFPQWTDQGTNAKLIEDSWKNGLRVRTNKEGIVESHEIKKCLELVMGDEEIRMNTKKWKDLSIQAAMEGGSSDKNLKAFLEDIIQDKTTS</sequence>
<dbReference type="PANTHER" id="PTHR11926:SF870">
    <property type="entry name" value="UDP-GLYCOSYLTRANSFERASE 75B1"/>
    <property type="match status" value="1"/>
</dbReference>
<organism evidence="5 6">
    <name type="scientific">Ziziphus jujuba</name>
    <name type="common">Chinese jujube</name>
    <name type="synonym">Ziziphus sativa</name>
    <dbReference type="NCBI Taxonomy" id="326968"/>
    <lineage>
        <taxon>Eukaryota</taxon>
        <taxon>Viridiplantae</taxon>
        <taxon>Streptophyta</taxon>
        <taxon>Embryophyta</taxon>
        <taxon>Tracheophyta</taxon>
        <taxon>Spermatophyta</taxon>
        <taxon>Magnoliopsida</taxon>
        <taxon>eudicotyledons</taxon>
        <taxon>Gunneridae</taxon>
        <taxon>Pentapetalae</taxon>
        <taxon>rosids</taxon>
        <taxon>fabids</taxon>
        <taxon>Rosales</taxon>
        <taxon>Rhamnaceae</taxon>
        <taxon>Paliureae</taxon>
        <taxon>Ziziphus</taxon>
    </lineage>
</organism>